<organism evidence="2 3">
    <name type="scientific">Flavobacterium ardleyense</name>
    <dbReference type="NCBI Taxonomy" id="2038737"/>
    <lineage>
        <taxon>Bacteria</taxon>
        <taxon>Pseudomonadati</taxon>
        <taxon>Bacteroidota</taxon>
        <taxon>Flavobacteriia</taxon>
        <taxon>Flavobacteriales</taxon>
        <taxon>Flavobacteriaceae</taxon>
        <taxon>Flavobacterium</taxon>
    </lineage>
</organism>
<comment type="caution">
    <text evidence="2">The sequence shown here is derived from an EMBL/GenBank/DDBJ whole genome shotgun (WGS) entry which is preliminary data.</text>
</comment>
<reference evidence="3" key="1">
    <citation type="journal article" date="2019" name="Int. J. Syst. Evol. Microbiol.">
        <title>The Global Catalogue of Microorganisms (GCM) 10K type strain sequencing project: providing services to taxonomists for standard genome sequencing and annotation.</title>
        <authorList>
            <consortium name="The Broad Institute Genomics Platform"/>
            <consortium name="The Broad Institute Genome Sequencing Center for Infectious Disease"/>
            <person name="Wu L."/>
            <person name="Ma J."/>
        </authorList>
    </citation>
    <scope>NUCLEOTIDE SEQUENCE [LARGE SCALE GENOMIC DNA]</scope>
    <source>
        <strain evidence="3">KCTC 52644</strain>
    </source>
</reference>
<dbReference type="NCBIfam" id="TIGR01200">
    <property type="entry name" value="GLPGLI"/>
    <property type="match status" value="1"/>
</dbReference>
<gene>
    <name evidence="2" type="ORF">ACFSX9_02765</name>
</gene>
<proteinExistence type="predicted"/>
<evidence type="ECO:0000313" key="2">
    <source>
        <dbReference type="EMBL" id="MFD2907648.1"/>
    </source>
</evidence>
<dbReference type="Pfam" id="PF09697">
    <property type="entry name" value="Porph_ging"/>
    <property type="match status" value="1"/>
</dbReference>
<evidence type="ECO:0000313" key="3">
    <source>
        <dbReference type="Proteomes" id="UP001597549"/>
    </source>
</evidence>
<feature type="signal peptide" evidence="1">
    <location>
        <begin position="1"/>
        <end position="22"/>
    </location>
</feature>
<name>A0ABW5Z4K4_9FLAO</name>
<sequence>MKNLKVLIFIIYLLSINNKSNAQEVNFETVIKYQYTFQSDSTDAASKENEEMLLLVNSKKSFFISNAKFTLDTLKSKNLNVTELLALKNSIPKNKIKFEVEKNKDKKSINYFETIFITTYLDANTKPVLNWKLVEEKKNISGYLCRKATTTFAGRDYVAWFTNEVPIIDGPYKFSGLPGLIIEIYDTKNHHFFSMISLQSKNIAHNIQHRNIIEANMKEITKVRNNQISNLQNSGFNVTPEMIKKAKEKLAKMNNPIELATN</sequence>
<dbReference type="InterPro" id="IPR005901">
    <property type="entry name" value="GLPGLI"/>
</dbReference>
<protein>
    <submittedName>
        <fullName evidence="2">GLPGLI family protein</fullName>
    </submittedName>
</protein>
<dbReference type="EMBL" id="JBHUOL010000006">
    <property type="protein sequence ID" value="MFD2907648.1"/>
    <property type="molecule type" value="Genomic_DNA"/>
</dbReference>
<feature type="chain" id="PRO_5047463312" evidence="1">
    <location>
        <begin position="23"/>
        <end position="262"/>
    </location>
</feature>
<evidence type="ECO:0000256" key="1">
    <source>
        <dbReference type="SAM" id="SignalP"/>
    </source>
</evidence>
<keyword evidence="3" id="KW-1185">Reference proteome</keyword>
<dbReference type="RefSeq" id="WP_379804101.1">
    <property type="nucleotide sequence ID" value="NZ_JBHUOL010000006.1"/>
</dbReference>
<keyword evidence="1" id="KW-0732">Signal</keyword>
<dbReference type="Proteomes" id="UP001597549">
    <property type="component" value="Unassembled WGS sequence"/>
</dbReference>
<accession>A0ABW5Z4K4</accession>